<dbReference type="InterPro" id="IPR011075">
    <property type="entry name" value="TetR_C"/>
</dbReference>
<organism evidence="6 7">
    <name type="scientific">Pseudorhizobium tarimense</name>
    <dbReference type="NCBI Taxonomy" id="1079109"/>
    <lineage>
        <taxon>Bacteria</taxon>
        <taxon>Pseudomonadati</taxon>
        <taxon>Pseudomonadota</taxon>
        <taxon>Alphaproteobacteria</taxon>
        <taxon>Hyphomicrobiales</taxon>
        <taxon>Rhizobiaceae</taxon>
        <taxon>Rhizobium/Agrobacterium group</taxon>
        <taxon>Pseudorhizobium</taxon>
    </lineage>
</organism>
<dbReference type="Pfam" id="PF16925">
    <property type="entry name" value="TetR_C_13"/>
    <property type="match status" value="1"/>
</dbReference>
<dbReference type="InterPro" id="IPR036271">
    <property type="entry name" value="Tet_transcr_reg_TetR-rel_C_sf"/>
</dbReference>
<dbReference type="Pfam" id="PF00440">
    <property type="entry name" value="TetR_N"/>
    <property type="match status" value="1"/>
</dbReference>
<name>A0ABV2H1Z2_9HYPH</name>
<keyword evidence="3" id="KW-0804">Transcription</keyword>
<feature type="DNA-binding region" description="H-T-H motif" evidence="4">
    <location>
        <begin position="42"/>
        <end position="61"/>
    </location>
</feature>
<reference evidence="6 7" key="1">
    <citation type="submission" date="2024-06" db="EMBL/GenBank/DDBJ databases">
        <title>Genomic Encyclopedia of Type Strains, Phase IV (KMG-IV): sequencing the most valuable type-strain genomes for metagenomic binning, comparative biology and taxonomic classification.</title>
        <authorList>
            <person name="Goeker M."/>
        </authorList>
    </citation>
    <scope>NUCLEOTIDE SEQUENCE [LARGE SCALE GENOMIC DNA]</scope>
    <source>
        <strain evidence="6 7">DSM 105042</strain>
    </source>
</reference>
<keyword evidence="1" id="KW-0805">Transcription regulation</keyword>
<keyword evidence="2 4" id="KW-0238">DNA-binding</keyword>
<dbReference type="PROSITE" id="PS50977">
    <property type="entry name" value="HTH_TETR_2"/>
    <property type="match status" value="1"/>
</dbReference>
<dbReference type="Proteomes" id="UP001549031">
    <property type="component" value="Unassembled WGS sequence"/>
</dbReference>
<evidence type="ECO:0000259" key="5">
    <source>
        <dbReference type="PROSITE" id="PS50977"/>
    </source>
</evidence>
<sequence>MTDAPLAARSSRSPGRPREFDVGQTLDAAIRVFSERGYHGTSINELKEAMGLTAGSIYKAFKDKHAVFLAAFDRYKQVRGDLLNVQLAKANTGREKIAALLRFYAEAACGETGRRGCLAIGAAVELSLFDPVVAERVEGHNARLVQRIEGFIRDGQADGSVSASVDPAATALAVFSYLMGVRIAGKTGRPDLPLLASVEAALKLLD</sequence>
<dbReference type="PROSITE" id="PS01081">
    <property type="entry name" value="HTH_TETR_1"/>
    <property type="match status" value="1"/>
</dbReference>
<dbReference type="InterPro" id="IPR001647">
    <property type="entry name" value="HTH_TetR"/>
</dbReference>
<evidence type="ECO:0000313" key="7">
    <source>
        <dbReference type="Proteomes" id="UP001549031"/>
    </source>
</evidence>
<dbReference type="InterPro" id="IPR009057">
    <property type="entry name" value="Homeodomain-like_sf"/>
</dbReference>
<dbReference type="SUPFAM" id="SSF46689">
    <property type="entry name" value="Homeodomain-like"/>
    <property type="match status" value="1"/>
</dbReference>
<dbReference type="SUPFAM" id="SSF48498">
    <property type="entry name" value="Tetracyclin repressor-like, C-terminal domain"/>
    <property type="match status" value="1"/>
</dbReference>
<evidence type="ECO:0000256" key="3">
    <source>
        <dbReference type="ARBA" id="ARBA00023163"/>
    </source>
</evidence>
<dbReference type="PANTHER" id="PTHR47506">
    <property type="entry name" value="TRANSCRIPTIONAL REGULATORY PROTEIN"/>
    <property type="match status" value="1"/>
</dbReference>
<evidence type="ECO:0000256" key="2">
    <source>
        <dbReference type="ARBA" id="ARBA00023125"/>
    </source>
</evidence>
<dbReference type="InterPro" id="IPR023772">
    <property type="entry name" value="DNA-bd_HTH_TetR-type_CS"/>
</dbReference>
<dbReference type="PANTHER" id="PTHR47506:SF10">
    <property type="entry name" value="TRANSCRIPTIONAL REGULATORY PROTEIN"/>
    <property type="match status" value="1"/>
</dbReference>
<dbReference type="EMBL" id="JBEPLJ010000002">
    <property type="protein sequence ID" value="MET3584417.1"/>
    <property type="molecule type" value="Genomic_DNA"/>
</dbReference>
<comment type="caution">
    <text evidence="6">The sequence shown here is derived from an EMBL/GenBank/DDBJ whole genome shotgun (WGS) entry which is preliminary data.</text>
</comment>
<dbReference type="RefSeq" id="WP_247242677.1">
    <property type="nucleotide sequence ID" value="NZ_JALJRA010000002.1"/>
</dbReference>
<proteinExistence type="predicted"/>
<gene>
    <name evidence="6" type="ORF">ABID21_000512</name>
</gene>
<keyword evidence="7" id="KW-1185">Reference proteome</keyword>
<dbReference type="Gene3D" id="1.10.357.10">
    <property type="entry name" value="Tetracycline Repressor, domain 2"/>
    <property type="match status" value="1"/>
</dbReference>
<evidence type="ECO:0000256" key="4">
    <source>
        <dbReference type="PROSITE-ProRule" id="PRU00335"/>
    </source>
</evidence>
<evidence type="ECO:0000256" key="1">
    <source>
        <dbReference type="ARBA" id="ARBA00023015"/>
    </source>
</evidence>
<protein>
    <submittedName>
        <fullName evidence="6">AcrR family transcriptional regulator</fullName>
    </submittedName>
</protein>
<accession>A0ABV2H1Z2</accession>
<evidence type="ECO:0000313" key="6">
    <source>
        <dbReference type="EMBL" id="MET3584417.1"/>
    </source>
</evidence>
<dbReference type="PRINTS" id="PR00455">
    <property type="entry name" value="HTHTETR"/>
</dbReference>
<dbReference type="Gene3D" id="1.10.10.60">
    <property type="entry name" value="Homeodomain-like"/>
    <property type="match status" value="1"/>
</dbReference>
<feature type="domain" description="HTH tetR-type" evidence="5">
    <location>
        <begin position="19"/>
        <end position="79"/>
    </location>
</feature>